<dbReference type="InterPro" id="IPR001200">
    <property type="entry name" value="Phosducin"/>
</dbReference>
<name>A0A6A6WKB8_9PEZI</name>
<feature type="domain" description="Phosducin" evidence="3">
    <location>
        <begin position="72"/>
        <end position="258"/>
    </location>
</feature>
<dbReference type="Gene3D" id="3.40.30.10">
    <property type="entry name" value="Glutaredoxin"/>
    <property type="match status" value="1"/>
</dbReference>
<evidence type="ECO:0000259" key="3">
    <source>
        <dbReference type="Pfam" id="PF02114"/>
    </source>
</evidence>
<dbReference type="CDD" id="cd02987">
    <property type="entry name" value="Phd_like_Phd"/>
    <property type="match status" value="1"/>
</dbReference>
<gene>
    <name evidence="4" type="ORF">EJ05DRAFT_7403</name>
</gene>
<dbReference type="InterPro" id="IPR024253">
    <property type="entry name" value="Phosducin_thioredoxin-like_dom"/>
</dbReference>
<evidence type="ECO:0000256" key="2">
    <source>
        <dbReference type="SAM" id="MobiDB-lite"/>
    </source>
</evidence>
<feature type="compositionally biased region" description="Basic and acidic residues" evidence="2">
    <location>
        <begin position="11"/>
        <end position="25"/>
    </location>
</feature>
<dbReference type="PANTHER" id="PTHR46052:SF1">
    <property type="entry name" value="PHOSDUCIN-LIKE PROTEIN"/>
    <property type="match status" value="1"/>
</dbReference>
<dbReference type="GO" id="GO:0008277">
    <property type="term" value="P:regulation of G protein-coupled receptor signaling pathway"/>
    <property type="evidence" value="ECO:0007669"/>
    <property type="project" value="InterPro"/>
</dbReference>
<dbReference type="Proteomes" id="UP000799437">
    <property type="component" value="Unassembled WGS sequence"/>
</dbReference>
<evidence type="ECO:0000313" key="4">
    <source>
        <dbReference type="EMBL" id="KAF2762602.1"/>
    </source>
</evidence>
<accession>A0A6A6WKB8</accession>
<reference evidence="4" key="1">
    <citation type="journal article" date="2020" name="Stud. Mycol.">
        <title>101 Dothideomycetes genomes: a test case for predicting lifestyles and emergence of pathogens.</title>
        <authorList>
            <person name="Haridas S."/>
            <person name="Albert R."/>
            <person name="Binder M."/>
            <person name="Bloem J."/>
            <person name="Labutti K."/>
            <person name="Salamov A."/>
            <person name="Andreopoulos B."/>
            <person name="Baker S."/>
            <person name="Barry K."/>
            <person name="Bills G."/>
            <person name="Bluhm B."/>
            <person name="Cannon C."/>
            <person name="Castanera R."/>
            <person name="Culley D."/>
            <person name="Daum C."/>
            <person name="Ezra D."/>
            <person name="Gonzalez J."/>
            <person name="Henrissat B."/>
            <person name="Kuo A."/>
            <person name="Liang C."/>
            <person name="Lipzen A."/>
            <person name="Lutzoni F."/>
            <person name="Magnuson J."/>
            <person name="Mondo S."/>
            <person name="Nolan M."/>
            <person name="Ohm R."/>
            <person name="Pangilinan J."/>
            <person name="Park H.-J."/>
            <person name="Ramirez L."/>
            <person name="Alfaro M."/>
            <person name="Sun H."/>
            <person name="Tritt A."/>
            <person name="Yoshinaga Y."/>
            <person name="Zwiers L.-H."/>
            <person name="Turgeon B."/>
            <person name="Goodwin S."/>
            <person name="Spatafora J."/>
            <person name="Crous P."/>
            <person name="Grigoriev I."/>
        </authorList>
    </citation>
    <scope>NUCLEOTIDE SEQUENCE</scope>
    <source>
        <strain evidence="4">CBS 121739</strain>
    </source>
</reference>
<dbReference type="SUPFAM" id="SSF52833">
    <property type="entry name" value="Thioredoxin-like"/>
    <property type="match status" value="1"/>
</dbReference>
<proteinExistence type="inferred from homology"/>
<dbReference type="OrthoDB" id="70588at2759"/>
<feature type="region of interest" description="Disordered" evidence="2">
    <location>
        <begin position="1"/>
        <end position="59"/>
    </location>
</feature>
<comment type="similarity">
    <text evidence="1">Belongs to the phosducin family.</text>
</comment>
<sequence>MSSAAQDEFNELIRDKDTSHKHPEDQSALSDDSSDDQPRETFYEKDDEDSEEERGRDNMVGRYYLPSLHSNANTGPKGVIADAQAYEQARKASQMRYKDTPTALHPAYSSESIIIQAEEKSSLEEDDGEGFMAKWRANRLKDLQNAVRHTSRSRTRSPTKRVYGSLAAVDANGYLEAIEKVPADTVVVVLIYDDLSEISNMVEKCVRKLARSHATTRFVKLHYLDAEFEAAGVPAILAYRGGEKFSDMIPIMDELPDDADLSPASLEHAMKSRRILS</sequence>
<organism evidence="4 5">
    <name type="scientific">Pseudovirgaria hyperparasitica</name>
    <dbReference type="NCBI Taxonomy" id="470096"/>
    <lineage>
        <taxon>Eukaryota</taxon>
        <taxon>Fungi</taxon>
        <taxon>Dikarya</taxon>
        <taxon>Ascomycota</taxon>
        <taxon>Pezizomycotina</taxon>
        <taxon>Dothideomycetes</taxon>
        <taxon>Dothideomycetes incertae sedis</taxon>
        <taxon>Acrospermales</taxon>
        <taxon>Acrospermaceae</taxon>
        <taxon>Pseudovirgaria</taxon>
    </lineage>
</organism>
<evidence type="ECO:0000256" key="1">
    <source>
        <dbReference type="ARBA" id="ARBA00009686"/>
    </source>
</evidence>
<dbReference type="PANTHER" id="PTHR46052">
    <property type="entry name" value="PHOSDUCIN-LIKE PROTEIN"/>
    <property type="match status" value="1"/>
</dbReference>
<evidence type="ECO:0000313" key="5">
    <source>
        <dbReference type="Proteomes" id="UP000799437"/>
    </source>
</evidence>
<dbReference type="InterPro" id="IPR051499">
    <property type="entry name" value="Phosducin-like_reg"/>
</dbReference>
<dbReference type="EMBL" id="ML996565">
    <property type="protein sequence ID" value="KAF2762602.1"/>
    <property type="molecule type" value="Genomic_DNA"/>
</dbReference>
<dbReference type="Pfam" id="PF02114">
    <property type="entry name" value="Phosducin"/>
    <property type="match status" value="1"/>
</dbReference>
<protein>
    <submittedName>
        <fullName evidence="4">Thioredoxin-like protein</fullName>
    </submittedName>
</protein>
<dbReference type="InterPro" id="IPR036249">
    <property type="entry name" value="Thioredoxin-like_sf"/>
</dbReference>
<dbReference type="GeneID" id="54490990"/>
<keyword evidence="5" id="KW-1185">Reference proteome</keyword>
<dbReference type="AlphaFoldDB" id="A0A6A6WKB8"/>
<dbReference type="RefSeq" id="XP_033605053.1">
    <property type="nucleotide sequence ID" value="XM_033749936.1"/>
</dbReference>